<dbReference type="GO" id="GO:0003723">
    <property type="term" value="F:RNA binding"/>
    <property type="evidence" value="ECO:0007669"/>
    <property type="project" value="UniProtKB-KW"/>
</dbReference>
<dbReference type="InterPro" id="IPR019167">
    <property type="entry name" value="PAT1_dom"/>
</dbReference>
<evidence type="ECO:0000256" key="2">
    <source>
        <dbReference type="ARBA" id="ARBA00004201"/>
    </source>
</evidence>
<evidence type="ECO:0000259" key="8">
    <source>
        <dbReference type="Pfam" id="PF09770"/>
    </source>
</evidence>
<evidence type="ECO:0000256" key="3">
    <source>
        <dbReference type="ARBA" id="ARBA00009138"/>
    </source>
</evidence>
<dbReference type="EMBL" id="HACG01028468">
    <property type="protein sequence ID" value="CEK75333.1"/>
    <property type="molecule type" value="Transcribed_RNA"/>
</dbReference>
<feature type="non-terminal residue" evidence="9">
    <location>
        <position position="1"/>
    </location>
</feature>
<comment type="similarity">
    <text evidence="3">Belongs to the PAT1 family.</text>
</comment>
<dbReference type="GO" id="GO:0000932">
    <property type="term" value="C:P-body"/>
    <property type="evidence" value="ECO:0007669"/>
    <property type="project" value="UniProtKB-SubCell"/>
</dbReference>
<name>A0A0B7A3E3_9EUPU</name>
<feature type="compositionally biased region" description="Polar residues" evidence="7">
    <location>
        <begin position="299"/>
        <end position="319"/>
    </location>
</feature>
<dbReference type="PANTHER" id="PTHR21551:SF0">
    <property type="entry name" value="PROTEIN ASSOCIATED WITH TOPO II RELATED-1, ISOFORM A"/>
    <property type="match status" value="1"/>
</dbReference>
<evidence type="ECO:0000256" key="5">
    <source>
        <dbReference type="ARBA" id="ARBA00022884"/>
    </source>
</evidence>
<proteinExistence type="inferred from homology"/>
<accession>A0A0B7A3E3</accession>
<dbReference type="Pfam" id="PF09770">
    <property type="entry name" value="PAT1"/>
    <property type="match status" value="1"/>
</dbReference>
<comment type="subcellular location">
    <subcellularLocation>
        <location evidence="2">Cytoplasm</location>
        <location evidence="2">P-body</location>
    </subcellularLocation>
    <subcellularLocation>
        <location evidence="1">Nucleus</location>
    </subcellularLocation>
</comment>
<keyword evidence="4" id="KW-0963">Cytoplasm</keyword>
<evidence type="ECO:0000256" key="7">
    <source>
        <dbReference type="SAM" id="MobiDB-lite"/>
    </source>
</evidence>
<dbReference type="AlphaFoldDB" id="A0A0B7A3E3"/>
<evidence type="ECO:0000256" key="1">
    <source>
        <dbReference type="ARBA" id="ARBA00004123"/>
    </source>
</evidence>
<protein>
    <recommendedName>
        <fullName evidence="8">mRNA decay factor PAT1 domain-containing protein</fullName>
    </recommendedName>
</protein>
<dbReference type="GO" id="GO:0005634">
    <property type="term" value="C:nucleus"/>
    <property type="evidence" value="ECO:0007669"/>
    <property type="project" value="UniProtKB-SubCell"/>
</dbReference>
<feature type="compositionally biased region" description="Polar residues" evidence="7">
    <location>
        <begin position="457"/>
        <end position="474"/>
    </location>
</feature>
<dbReference type="GO" id="GO:0000290">
    <property type="term" value="P:deadenylation-dependent decapping of nuclear-transcribed mRNA"/>
    <property type="evidence" value="ECO:0007669"/>
    <property type="project" value="InterPro"/>
</dbReference>
<keyword evidence="5" id="KW-0694">RNA-binding</keyword>
<dbReference type="PANTHER" id="PTHR21551">
    <property type="entry name" value="TOPOISOMERASE II-ASSOCIATED PROTEIN PAT1"/>
    <property type="match status" value="1"/>
</dbReference>
<gene>
    <name evidence="9" type="primary">ORF95006</name>
</gene>
<organism evidence="9">
    <name type="scientific">Arion vulgaris</name>
    <dbReference type="NCBI Taxonomy" id="1028688"/>
    <lineage>
        <taxon>Eukaryota</taxon>
        <taxon>Metazoa</taxon>
        <taxon>Spiralia</taxon>
        <taxon>Lophotrochozoa</taxon>
        <taxon>Mollusca</taxon>
        <taxon>Gastropoda</taxon>
        <taxon>Heterobranchia</taxon>
        <taxon>Euthyneura</taxon>
        <taxon>Panpulmonata</taxon>
        <taxon>Eupulmonata</taxon>
        <taxon>Stylommatophora</taxon>
        <taxon>Helicina</taxon>
        <taxon>Arionoidea</taxon>
        <taxon>Arionidae</taxon>
        <taxon>Arion</taxon>
    </lineage>
</organism>
<sequence>QNGVNMALSSDAERIFPALGAGKQDDDENQLIQAPEVEEEFDVLNDETFGNLGSGDFDWEDEHKRMAEELEGSFFDTPIEENITRDSGFVTLDRGFSVATQDDELEQSINRLVIDDGDGKAFNVHGQPIPGALRKSHLDELFGPNSPPGYLDLDTLTSPGKNIWGSPSGDSLFQKPVNNTLQALFASAKQAAFRDFPGAFQDARSTPTHPPHMPLPSEVLTLAEIEHNMMAHENQKPRVLIAEELERQLRGEPPLTQEQKPHFIMSGSIPPLGTAVAFRKQSNQGPLGTSPLAPRVHNGESSPINIIRPQSRTISNYPGQGSPARLVTSPSPSPSPSKYPSGLPPACLMTQSPRLVSPFGPATVLMSNPMFGNAMTRPPPPPMHVLPTNVSSPFGSPYGSPSATVITSRSQQGLPVLNHQSPPNRSHIMYPSAHLYSGLQMQQQRHPYQQHHHVNSGDRSQQQMEHRGSASQYSGDYLDHNNGQRGPGQLGQYQRYHQDSDSYDYPVRDSDDEYAGLMTKKEKEWIIKIQLFQLQTDNPYLDDYYYTYYTMKKKASERDKQKDVSADRKNSELELLLPNMLRIEQRTYTPAQFEGSLGRLTAASVHNPRQIIDVCRNVSPTNEEVTQKNVSKELRRYRQLLMDIEKGFNMILDVDDVEKKVLALPDENRLPLFEERLDKIHAVYEYFMQDDSLKNFLPTLAVRKGRKLLARLMPLLNKVQWLPIVTVLLSHLPKLIKKDQDEEGLQVLIAPLSRYIAQCDLECLVHFATILQKHPKQNEEGLSLLLHNSFGISLLCCLIKAGEDYFKNTSPVDIDNQLKTQWAQFIEEFIESLETVPTDKLAWPDKHQPLVGDHVDRFINNKLIGSVEEKLAHFSKPRPLEQQKEVDNVQMSIPSS</sequence>
<dbReference type="GO" id="GO:0033962">
    <property type="term" value="P:P-body assembly"/>
    <property type="evidence" value="ECO:0007669"/>
    <property type="project" value="TreeGrafter"/>
</dbReference>
<evidence type="ECO:0000313" key="9">
    <source>
        <dbReference type="EMBL" id="CEK75333.1"/>
    </source>
</evidence>
<feature type="region of interest" description="Disordered" evidence="7">
    <location>
        <begin position="282"/>
        <end position="343"/>
    </location>
</feature>
<reference evidence="9" key="1">
    <citation type="submission" date="2014-12" db="EMBL/GenBank/DDBJ databases">
        <title>Insight into the proteome of Arion vulgaris.</title>
        <authorList>
            <person name="Aradska J."/>
            <person name="Bulat T."/>
            <person name="Smidak R."/>
            <person name="Sarate P."/>
            <person name="Gangsoo J."/>
            <person name="Sialana F."/>
            <person name="Bilban M."/>
            <person name="Lubec G."/>
        </authorList>
    </citation>
    <scope>NUCLEOTIDE SEQUENCE</scope>
    <source>
        <tissue evidence="9">Skin</tissue>
    </source>
</reference>
<dbReference type="InterPro" id="IPR039900">
    <property type="entry name" value="Pat1-like"/>
</dbReference>
<feature type="domain" description="mRNA decay factor PAT1" evidence="8">
    <location>
        <begin position="593"/>
        <end position="736"/>
    </location>
</feature>
<feature type="region of interest" description="Disordered" evidence="7">
    <location>
        <begin position="442"/>
        <end position="493"/>
    </location>
</feature>
<evidence type="ECO:0000256" key="4">
    <source>
        <dbReference type="ARBA" id="ARBA00022490"/>
    </source>
</evidence>
<keyword evidence="6" id="KW-0539">Nucleus</keyword>
<evidence type="ECO:0000256" key="6">
    <source>
        <dbReference type="ARBA" id="ARBA00023242"/>
    </source>
</evidence>